<dbReference type="SUPFAM" id="SSF48230">
    <property type="entry name" value="Chondroitin AC/alginate lyase"/>
    <property type="match status" value="1"/>
</dbReference>
<keyword evidence="1 4" id="KW-0732">Signal</keyword>
<dbReference type="RefSeq" id="WP_145061120.1">
    <property type="nucleotide sequence ID" value="NZ_CP036263.1"/>
</dbReference>
<organism evidence="6 7">
    <name type="scientific">Adhaeretor mobilis</name>
    <dbReference type="NCBI Taxonomy" id="1930276"/>
    <lineage>
        <taxon>Bacteria</taxon>
        <taxon>Pseudomonadati</taxon>
        <taxon>Planctomycetota</taxon>
        <taxon>Planctomycetia</taxon>
        <taxon>Pirellulales</taxon>
        <taxon>Lacipirellulaceae</taxon>
        <taxon>Adhaeretor</taxon>
    </lineage>
</organism>
<dbReference type="InterPro" id="IPR008929">
    <property type="entry name" value="Chondroitin_lyas"/>
</dbReference>
<evidence type="ECO:0000256" key="2">
    <source>
        <dbReference type="ARBA" id="ARBA00023239"/>
    </source>
</evidence>
<dbReference type="Pfam" id="PF14592">
    <property type="entry name" value="Chondroitinas_B"/>
    <property type="match status" value="1"/>
</dbReference>
<dbReference type="GO" id="GO:0033999">
    <property type="term" value="F:chondroitin B lyase activity"/>
    <property type="evidence" value="ECO:0007669"/>
    <property type="project" value="UniProtKB-EC"/>
</dbReference>
<dbReference type="Proteomes" id="UP000319852">
    <property type="component" value="Chromosome"/>
</dbReference>
<dbReference type="Gene3D" id="1.50.10.100">
    <property type="entry name" value="Chondroitin AC/alginate lyase"/>
    <property type="match status" value="1"/>
</dbReference>
<dbReference type="OrthoDB" id="428577at2"/>
<keyword evidence="7" id="KW-1185">Reference proteome</keyword>
<feature type="signal peptide" evidence="4">
    <location>
        <begin position="1"/>
        <end position="24"/>
    </location>
</feature>
<feature type="chain" id="PRO_5022067410" evidence="4">
    <location>
        <begin position="25"/>
        <end position="906"/>
    </location>
</feature>
<gene>
    <name evidence="6" type="primary">cslB_3</name>
    <name evidence="6" type="ORF">HG15A2_33000</name>
</gene>
<dbReference type="EC" id="4.2.2.19" evidence="6"/>
<evidence type="ECO:0000256" key="4">
    <source>
        <dbReference type="SAM" id="SignalP"/>
    </source>
</evidence>
<evidence type="ECO:0000256" key="3">
    <source>
        <dbReference type="SAM" id="MobiDB-lite"/>
    </source>
</evidence>
<sequence precursor="true">MHRIPLRCWLALASMGFLACAAQAEDPRTVYWESSHLVATKSRLLKLDEERQPAVLKRLRKSAALALERGPYSVMNKREVPPSGDKHDYQSFSRYWWPNPDTPDGLPYVRRDGETNREIRARGDRDAIGKLVRTIEVLSLAYFFFEQEEYAERAIHLIRTWFLEEETRMNPHLRFGQAVPGRSDGRGVGILDTRGFILLLDSVALLEHSRSFTTKDKQQLQAWFSKYLRWLRESELGREERSAKNNHGSWYDAQTARIAIFVGDRKLAREIVEEVKTKRIPMQFQSDGSQPAEEARTRSLHYSFFNLTALAVVARVGEQFGIDLWQADAPEGVSLSDGLSYLHPYLQSPGNWPHQQIGQFTLSPHVIELLRMASVRLGEPAYLKIVSDAKQRNKEGNYAELLHAAQKAEGVGVPRDNTGRVRIRKGSLLTGDEHSIDSPKELAALLESGKLTPGDTILWASGEYQDIAINIEGIDGTKEQPITLRAATPGGAIFRGASQMRIGTQWWVIEGFHFDGTTGSANSYNPFQFRSLSGTGAQHVRLINCAMTNLTTDEETSKWVLFYGRNNSIEHCHFSGKRSKGALITVELGDLKGDETAEHRIENSYFGDFAYQEGTDNETIRIGSSGDQNKPASCLVQRNLFVGCDGENEVISSKSSHNRVLANTFRQCNGALVLRHGHHARVEGNYFFGDGAQHSGGIRVVDSDHLIINNYLQDLEGDGWNAALSIMGGKQRSTGSSDGYQAVDRIAVMHNTIVNCKRSILLNDEKGSRAPTGTLANNLISSSNGPLISGEFSPSKLVWVRNLLHGASVGASVGAATSDPELSLKHGLLRPSPTGPAANGAVDTPLEQLPELQRDIDGQLRPSTQRDIGADEVSGAQGKITSPPLTPEDVGANFLTGESSHQPNKE</sequence>
<dbReference type="PROSITE" id="PS51257">
    <property type="entry name" value="PROKAR_LIPOPROTEIN"/>
    <property type="match status" value="1"/>
</dbReference>
<dbReference type="InterPro" id="IPR008397">
    <property type="entry name" value="Alginate_lyase_dom"/>
</dbReference>
<dbReference type="CDD" id="cd14251">
    <property type="entry name" value="PL-6"/>
    <property type="match status" value="1"/>
</dbReference>
<protein>
    <submittedName>
        <fullName evidence="6">Chondroitinase-B</fullName>
        <ecNumber evidence="6">4.2.2.19</ecNumber>
    </submittedName>
</protein>
<feature type="compositionally biased region" description="Polar residues" evidence="3">
    <location>
        <begin position="896"/>
        <end position="906"/>
    </location>
</feature>
<feature type="domain" description="Alginate lyase" evidence="5">
    <location>
        <begin position="73"/>
        <end position="352"/>
    </location>
</feature>
<evidence type="ECO:0000313" key="6">
    <source>
        <dbReference type="EMBL" id="QDS99966.1"/>
    </source>
</evidence>
<dbReference type="EMBL" id="CP036263">
    <property type="protein sequence ID" value="QDS99966.1"/>
    <property type="molecule type" value="Genomic_DNA"/>
</dbReference>
<evidence type="ECO:0000313" key="7">
    <source>
        <dbReference type="Proteomes" id="UP000319852"/>
    </source>
</evidence>
<dbReference type="GO" id="GO:0042597">
    <property type="term" value="C:periplasmic space"/>
    <property type="evidence" value="ECO:0007669"/>
    <property type="project" value="InterPro"/>
</dbReference>
<dbReference type="SUPFAM" id="SSF51126">
    <property type="entry name" value="Pectin lyase-like"/>
    <property type="match status" value="1"/>
</dbReference>
<keyword evidence="2 6" id="KW-0456">Lyase</keyword>
<feature type="region of interest" description="Disordered" evidence="3">
    <location>
        <begin position="857"/>
        <end position="906"/>
    </location>
</feature>
<dbReference type="Pfam" id="PF05426">
    <property type="entry name" value="Alginate_lyase"/>
    <property type="match status" value="1"/>
</dbReference>
<dbReference type="InterPro" id="IPR011050">
    <property type="entry name" value="Pectin_lyase_fold/virulence"/>
</dbReference>
<dbReference type="SMR" id="A0A517MYM3"/>
<evidence type="ECO:0000256" key="1">
    <source>
        <dbReference type="ARBA" id="ARBA00022729"/>
    </source>
</evidence>
<dbReference type="KEGG" id="amob:HG15A2_33000"/>
<dbReference type="Gene3D" id="2.160.20.10">
    <property type="entry name" value="Single-stranded right-handed beta-helix, Pectin lyase-like"/>
    <property type="match status" value="1"/>
</dbReference>
<dbReference type="AlphaFoldDB" id="A0A517MYM3"/>
<accession>A0A517MYM3</accession>
<proteinExistence type="predicted"/>
<reference evidence="6 7" key="1">
    <citation type="submission" date="2019-02" db="EMBL/GenBank/DDBJ databases">
        <title>Deep-cultivation of Planctomycetes and their phenomic and genomic characterization uncovers novel biology.</title>
        <authorList>
            <person name="Wiegand S."/>
            <person name="Jogler M."/>
            <person name="Boedeker C."/>
            <person name="Pinto D."/>
            <person name="Vollmers J."/>
            <person name="Rivas-Marin E."/>
            <person name="Kohn T."/>
            <person name="Peeters S.H."/>
            <person name="Heuer A."/>
            <person name="Rast P."/>
            <person name="Oberbeckmann S."/>
            <person name="Bunk B."/>
            <person name="Jeske O."/>
            <person name="Meyerdierks A."/>
            <person name="Storesund J.E."/>
            <person name="Kallscheuer N."/>
            <person name="Luecker S."/>
            <person name="Lage O.M."/>
            <person name="Pohl T."/>
            <person name="Merkel B.J."/>
            <person name="Hornburger P."/>
            <person name="Mueller R.-W."/>
            <person name="Bruemmer F."/>
            <person name="Labrenz M."/>
            <person name="Spormann A.M."/>
            <person name="Op den Camp H."/>
            <person name="Overmann J."/>
            <person name="Amann R."/>
            <person name="Jetten M.S.M."/>
            <person name="Mascher T."/>
            <person name="Medema M.H."/>
            <person name="Devos D.P."/>
            <person name="Kaster A.-K."/>
            <person name="Ovreas L."/>
            <person name="Rohde M."/>
            <person name="Galperin M.Y."/>
            <person name="Jogler C."/>
        </authorList>
    </citation>
    <scope>NUCLEOTIDE SEQUENCE [LARGE SCALE GENOMIC DNA]</scope>
    <source>
        <strain evidence="6 7">HG15A2</strain>
    </source>
</reference>
<name>A0A517MYM3_9BACT</name>
<evidence type="ECO:0000259" key="5">
    <source>
        <dbReference type="Pfam" id="PF05426"/>
    </source>
</evidence>
<dbReference type="InterPro" id="IPR039513">
    <property type="entry name" value="PL-6"/>
</dbReference>
<dbReference type="InterPro" id="IPR012334">
    <property type="entry name" value="Pectin_lyas_fold"/>
</dbReference>